<feature type="compositionally biased region" description="Basic residues" evidence="1">
    <location>
        <begin position="66"/>
        <end position="75"/>
    </location>
</feature>
<evidence type="ECO:0000313" key="3">
    <source>
        <dbReference type="Proteomes" id="UP001249851"/>
    </source>
</evidence>
<sequence>MDVSAVLSAPEGFLEQLGLSKAGDRLNLVAFCKTTNERPEKSQEKKKALLEAFLSRKKNEPMSVKQVKKRKRKSKGGGSRTVDVPVTISRFELYQTCKSLFFPDGQSVFGPMDDMLLDLTNFKDEKIGDTINVGGYCSVPFNIANYMEAHKIKTVRLYLRSKKISTDSDDELACSPFDTQDVMPLVGWNEESSLIDSSEDRKNLKEGQDEAYLVSLLMDQKKQADLERKNEDKKRKERLQRARMDRVHLEPSSDFVTVKIRHPSLGLQSRKFATHTLMSSVYDWAGSLSTEPEHFTLNDPLGIMLPPSSKLCDRCTLAMIESEEVTPSLMASDDEIAFLGFGQAVDTSDFSAGWFTEFGTEFPTSQEAQHSITRSHTCTSAIEDNPAQPQSPSMRHASAIQDNPAQPQSPSIRLIRIRMVQVMSDMIEVFKDSSIMAAQLTVKMVNAHGQEEAGTDENGDALNGTLEDEHIDEWLDFLDRFGCKRVPKPEQCRDTILEIAHKEQIQACQYIIDCWHEPLCSLKTAAFNITELGNLLNRAIPTNKKVIDLLEVIPEPQNNAQRDAISYLKRYLRGLDSERLRKVLHFLSVANIICVDKIKVTFTNLDGFERRPIAHTCAPALELPSTYQNFADLRQEMNSIID</sequence>
<organism evidence="2 3">
    <name type="scientific">Acropora cervicornis</name>
    <name type="common">Staghorn coral</name>
    <dbReference type="NCBI Taxonomy" id="6130"/>
    <lineage>
        <taxon>Eukaryota</taxon>
        <taxon>Metazoa</taxon>
        <taxon>Cnidaria</taxon>
        <taxon>Anthozoa</taxon>
        <taxon>Hexacorallia</taxon>
        <taxon>Scleractinia</taxon>
        <taxon>Astrocoeniina</taxon>
        <taxon>Acroporidae</taxon>
        <taxon>Acropora</taxon>
    </lineage>
</organism>
<comment type="caution">
    <text evidence="2">The sequence shown here is derived from an EMBL/GenBank/DDBJ whole genome shotgun (WGS) entry which is preliminary data.</text>
</comment>
<dbReference type="InterPro" id="IPR035983">
    <property type="entry name" value="Hect_E3_ubiquitin_ligase"/>
</dbReference>
<protein>
    <submittedName>
        <fullName evidence="2">Uncharacterized protein</fullName>
    </submittedName>
</protein>
<feature type="compositionally biased region" description="Polar residues" evidence="1">
    <location>
        <begin position="382"/>
        <end position="393"/>
    </location>
</feature>
<dbReference type="AlphaFoldDB" id="A0AAD9UYB8"/>
<feature type="region of interest" description="Disordered" evidence="1">
    <location>
        <begin position="60"/>
        <end position="81"/>
    </location>
</feature>
<reference evidence="2" key="1">
    <citation type="journal article" date="2023" name="G3 (Bethesda)">
        <title>Whole genome assembly and annotation of the endangered Caribbean coral Acropora cervicornis.</title>
        <authorList>
            <person name="Selwyn J.D."/>
            <person name="Vollmer S.V."/>
        </authorList>
    </citation>
    <scope>NUCLEOTIDE SEQUENCE</scope>
    <source>
        <strain evidence="2">K2</strain>
    </source>
</reference>
<dbReference type="SUPFAM" id="SSF56204">
    <property type="entry name" value="Hect, E3 ligase catalytic domain"/>
    <property type="match status" value="1"/>
</dbReference>
<dbReference type="EMBL" id="JARQWQ010000072">
    <property type="protein sequence ID" value="KAK2554105.1"/>
    <property type="molecule type" value="Genomic_DNA"/>
</dbReference>
<evidence type="ECO:0000256" key="1">
    <source>
        <dbReference type="SAM" id="MobiDB-lite"/>
    </source>
</evidence>
<accession>A0AAD9UYB8</accession>
<evidence type="ECO:0000313" key="2">
    <source>
        <dbReference type="EMBL" id="KAK2554105.1"/>
    </source>
</evidence>
<dbReference type="GO" id="GO:0004842">
    <property type="term" value="F:ubiquitin-protein transferase activity"/>
    <property type="evidence" value="ECO:0007669"/>
    <property type="project" value="InterPro"/>
</dbReference>
<proteinExistence type="predicted"/>
<gene>
    <name evidence="2" type="ORF">P5673_024453</name>
</gene>
<name>A0AAD9UYB8_ACRCE</name>
<keyword evidence="3" id="KW-1185">Reference proteome</keyword>
<feature type="non-terminal residue" evidence="2">
    <location>
        <position position="642"/>
    </location>
</feature>
<feature type="region of interest" description="Disordered" evidence="1">
    <location>
        <begin position="382"/>
        <end position="408"/>
    </location>
</feature>
<reference evidence="2" key="2">
    <citation type="journal article" date="2023" name="Science">
        <title>Genomic signatures of disease resistance in endangered staghorn corals.</title>
        <authorList>
            <person name="Vollmer S.V."/>
            <person name="Selwyn J.D."/>
            <person name="Despard B.A."/>
            <person name="Roesel C.L."/>
        </authorList>
    </citation>
    <scope>NUCLEOTIDE SEQUENCE</scope>
    <source>
        <strain evidence="2">K2</strain>
    </source>
</reference>
<dbReference type="Proteomes" id="UP001249851">
    <property type="component" value="Unassembled WGS sequence"/>
</dbReference>